<evidence type="ECO:0000313" key="4">
    <source>
        <dbReference type="Proteomes" id="UP001322481"/>
    </source>
</evidence>
<reference evidence="3 4" key="1">
    <citation type="submission" date="2023-11" db="EMBL/GenBank/DDBJ databases">
        <authorList>
            <person name="Panchal A.K."/>
            <person name="Meaney J.S."/>
            <person name="Karas B.J."/>
            <person name="diCenzo G.C."/>
        </authorList>
    </citation>
    <scope>NUCLEOTIDE SEQUENCE [LARGE SCALE GENOMIC DNA]</scope>
    <source>
        <strain evidence="3 4">NZP2235</strain>
    </source>
</reference>
<evidence type="ECO:0000313" key="3">
    <source>
        <dbReference type="EMBL" id="WQB98677.1"/>
    </source>
</evidence>
<evidence type="ECO:0008006" key="5">
    <source>
        <dbReference type="Google" id="ProtNLM"/>
    </source>
</evidence>
<organism evidence="3 4">
    <name type="scientific">Mesorhizobium huakuii</name>
    <dbReference type="NCBI Taxonomy" id="28104"/>
    <lineage>
        <taxon>Bacteria</taxon>
        <taxon>Pseudomonadati</taxon>
        <taxon>Pseudomonadota</taxon>
        <taxon>Alphaproteobacteria</taxon>
        <taxon>Hyphomicrobiales</taxon>
        <taxon>Phyllobacteriaceae</taxon>
        <taxon>Mesorhizobium</taxon>
    </lineage>
</organism>
<feature type="compositionally biased region" description="Acidic residues" evidence="1">
    <location>
        <begin position="78"/>
        <end position="93"/>
    </location>
</feature>
<dbReference type="RefSeq" id="WP_322418912.1">
    <property type="nucleotide sequence ID" value="NZ_CP139858.1"/>
</dbReference>
<evidence type="ECO:0000256" key="2">
    <source>
        <dbReference type="SAM" id="SignalP"/>
    </source>
</evidence>
<dbReference type="Proteomes" id="UP001322481">
    <property type="component" value="Chromosome"/>
</dbReference>
<protein>
    <recommendedName>
        <fullName evidence="5">DUF3551 domain-containing protein</fullName>
    </recommendedName>
</protein>
<feature type="signal peptide" evidence="2">
    <location>
        <begin position="1"/>
        <end position="22"/>
    </location>
</feature>
<dbReference type="EMBL" id="CP139858">
    <property type="protein sequence ID" value="WQB98677.1"/>
    <property type="molecule type" value="Genomic_DNA"/>
</dbReference>
<keyword evidence="2" id="KW-0732">Signal</keyword>
<feature type="chain" id="PRO_5046723863" description="DUF3551 domain-containing protein" evidence="2">
    <location>
        <begin position="23"/>
        <end position="93"/>
    </location>
</feature>
<name>A0ABZ0VMK6_9HYPH</name>
<keyword evidence="4" id="KW-1185">Reference proteome</keyword>
<sequence length="93" mass="10058">MNRSAAVGAIVWLSLTAYPAVAQQTFEGYDCTADCSGHQAGYDWAERNGISDANDCDGNSQSFNEGCQAYVEEQQPAPDDEVPRDESDEDSSE</sequence>
<accession>A0ABZ0VMK6</accession>
<evidence type="ECO:0000256" key="1">
    <source>
        <dbReference type="SAM" id="MobiDB-lite"/>
    </source>
</evidence>
<proteinExistence type="predicted"/>
<feature type="region of interest" description="Disordered" evidence="1">
    <location>
        <begin position="72"/>
        <end position="93"/>
    </location>
</feature>
<gene>
    <name evidence="3" type="ORF">U0R22_002841</name>
</gene>